<keyword evidence="7" id="KW-0234">DNA repair</keyword>
<keyword evidence="6" id="KW-0227">DNA damage</keyword>
<evidence type="ECO:0000259" key="12">
    <source>
        <dbReference type="Pfam" id="PF23096"/>
    </source>
</evidence>
<dbReference type="Pfam" id="PF23096">
    <property type="entry name" value="HEAT_PSME4"/>
    <property type="match status" value="1"/>
</dbReference>
<evidence type="ECO:0000256" key="6">
    <source>
        <dbReference type="ARBA" id="ARBA00022763"/>
    </source>
</evidence>
<keyword evidence="8" id="KW-0539">Nucleus</keyword>
<evidence type="ECO:0000313" key="13">
    <source>
        <dbReference type="EMBL" id="KAJ5066243.1"/>
    </source>
</evidence>
<feature type="coiled-coil region" evidence="9">
    <location>
        <begin position="1537"/>
        <end position="1564"/>
    </location>
</feature>
<feature type="coiled-coil region" evidence="9">
    <location>
        <begin position="862"/>
        <end position="899"/>
    </location>
</feature>
<dbReference type="GO" id="GO:0010499">
    <property type="term" value="P:proteasomal ubiquitin-independent protein catabolic process"/>
    <property type="evidence" value="ECO:0007669"/>
    <property type="project" value="TreeGrafter"/>
</dbReference>
<feature type="domain" description="Proteasome activator Blm10 middle HEAT repeats region" evidence="11">
    <location>
        <begin position="300"/>
        <end position="855"/>
    </location>
</feature>
<keyword evidence="9" id="KW-0175">Coiled coil</keyword>
<sequence length="1848" mass="217116">MEIFQNLPSNYSSKIEEEKKTLLESIKSSLIDLKTTQNKHFISNLNFEIKKYTQLKYPLPDLESKEIINLLFDVLSIFQDDPITVSKMTSLLIRLLNKKQDDINLTISWELLYKLVQKNLFLKKREINKSQNSKKLIHLVKLSRKFFPEKVTEEMLGLFLPKLDIHSLEIFDSQAYLCLFLPTWNLTSVPKWFDILINAWDWIDSVPSWHGNFLSLFGRLIEDTHESGSVCQEAISEKFAQNANFLMTKLIGKINPKIGSENQLKPIETKQIGTKLFRDLVHTQITPFICYSWEATKDHLKRFIAAFESYFHPSNISNLSKELHNFVNELTKCMKKRICNVEKNKLQREEKEKQEILSALQKQAEEMFDIFFSVLYQTTYSKAFFLRLTTCAQFKIFAEMIPEYTILRIMKIIKKGFDSLEQAHQREASLLLLQNISTTLFTFQKQRIAKIQGPTLGLYYFKPFLEIILEEMNTSSSWKTFSVMFFVQNLFSFIPIIDPNDDEIVTSEDLKSWREKRNDEKDTEKSNLDAIRSIVDFGYEHRAMALMSAYEVFEKNTSWLTEWILKFIESLFLISRNVSSTPFKLKKVRISINDLINNTFSTIFTQCSERIFSKILARLQVLVGDSVFDSYIDRVSSICGIASITHPEATLEVFVPFCFERLFLVSKEVKKVEDYEKADIRPRENCTDSEIIRVLTIFSKLFNNVGKYLLPYKKPIILMVDLALKHEKKEVNEIAGKIIYNVLTSLTRYYITEYRSVPYEIWIDPHFRMNHWKYWGFDYKNYQNNRKGFIGTNWHIPSKEEVEFVEEIFQYFLSPYLQKISIFGNSFEKRKLSRKELQEVNKIFEFLSKMISGSTLYLNSFNENLNENYEIYNLNENENENENENYEIYNLNQNENENENIQNNISCGIEIYPQNNWCEIITNKIIQFTFSALKNQQDNQVLLTLLVNIHSYLLKAHRIYFQNFSQTMKIHNLRKKIQKVHLPKKITPRSFHLQKIDFLYKFRLGFMEESPHTPKLNNIIANLLNFLLSQYKTIQSKSKKVLLNLFRVKPKIAYSVIPEIIQIISTPGKSRKVVLSALDILFSKNIRWKITSHWFLTKQFIYSICKSSHNTFSPIQLKITDLYLSYFKVSNLINFLDKNKIQQNESDEKKPIPKTTSTNINWKYNSMITSFLQFLISDYEHTSINHMEIFFKKITSEVVSVQKSAIEGINKILIMCKPIAKRITSNEANENKMLISPKIYFDEMNKTLIENYPSTEEQYSKCAFYDKGWFGSHANLENIDPKLLFIYDYSVPLKFVDGFDKERFTKSVIKEEFLESLIRYSTSIQTANKEKFDAFIANVFKGLIQISRVDFFNAILPHISKLCKDEQNSSSIIVSAQIIFGILRGVFKHFSYKEIEYIWSKLKEHVETVMMHSSQDVFLEICNAVVFLTVNRDPRRFKLFIDFLSLEKLDKETDLQKTKKIAYFAHMLVNFSWKTPQLCKIMSEFLQNNLEKSNSLVRSSFSVGIYVLLESCLLDPWLKVSEKMDEAKNLEYNEIGNEFVNKIIKKFEELLKQMKENLNEKLNENLIDRANNFVSTIVHFLLISHLFGAGLHLAPRPLLVDFVKILLETSANFSQTEHEKLHENIKTTLELISNSFSIEPVRNGRSIFVEEMILFIMDYCEKEGEKNHKITLLSLSFIQIFVFNNILMISNELFEKVILFIMKLHIDKNNEVRILSGITLSGFLRYSKEPEKYKMEFEKICNFINKKSSPQLLSRNKELLPLAHGYVVFLSALALRDPYSIAKFQFDSLVELSNISWSHPIIRNSIKDTFAKFFKTHEKQVLLDSLSNDDFQLLMELSYENLTQSYFV</sequence>
<reference evidence="13" key="1">
    <citation type="submission" date="2022-10" db="EMBL/GenBank/DDBJ databases">
        <title>Novel sulphate-reducing endosymbionts in the free-living metamonad Anaeramoeba.</title>
        <authorList>
            <person name="Jerlstrom-Hultqvist J."/>
            <person name="Cepicka I."/>
            <person name="Gallot-Lavallee L."/>
            <person name="Salas-Leiva D."/>
            <person name="Curtis B.A."/>
            <person name="Zahonova K."/>
            <person name="Pipaliya S."/>
            <person name="Dacks J."/>
            <person name="Roger A.J."/>
        </authorList>
    </citation>
    <scope>NUCLEOTIDE SEQUENCE</scope>
    <source>
        <strain evidence="13">BMAN</strain>
    </source>
</reference>
<dbReference type="Pfam" id="PF16507">
    <property type="entry name" value="HEAT_PSME4_mid"/>
    <property type="match status" value="1"/>
</dbReference>
<evidence type="ECO:0000313" key="14">
    <source>
        <dbReference type="Proteomes" id="UP001149090"/>
    </source>
</evidence>
<dbReference type="EMBL" id="JAPDFW010000147">
    <property type="protein sequence ID" value="KAJ5066243.1"/>
    <property type="molecule type" value="Genomic_DNA"/>
</dbReference>
<comment type="caution">
    <text evidence="13">The sequence shown here is derived from an EMBL/GenBank/DDBJ whole genome shotgun (WGS) entry which is preliminary data.</text>
</comment>
<evidence type="ECO:0000256" key="7">
    <source>
        <dbReference type="ARBA" id="ARBA00023204"/>
    </source>
</evidence>
<evidence type="ECO:0000259" key="10">
    <source>
        <dbReference type="Pfam" id="PF11919"/>
    </source>
</evidence>
<dbReference type="InterPro" id="IPR035309">
    <property type="entry name" value="PSME4"/>
</dbReference>
<proteinExistence type="inferred from homology"/>
<dbReference type="GO" id="GO:0005634">
    <property type="term" value="C:nucleus"/>
    <property type="evidence" value="ECO:0007669"/>
    <property type="project" value="UniProtKB-SubCell"/>
</dbReference>
<evidence type="ECO:0000256" key="9">
    <source>
        <dbReference type="SAM" id="Coils"/>
    </source>
</evidence>
<feature type="domain" description="Proteasome activator complex subunit 4-like HEAT repeat-like" evidence="12">
    <location>
        <begin position="1188"/>
        <end position="1459"/>
    </location>
</feature>
<name>A0A9Q0L5E4_ANAIG</name>
<evidence type="ECO:0000256" key="1">
    <source>
        <dbReference type="ARBA" id="ARBA00004123"/>
    </source>
</evidence>
<comment type="similarity">
    <text evidence="3">Belongs to the BLM10 family.</text>
</comment>
<evidence type="ECO:0000256" key="2">
    <source>
        <dbReference type="ARBA" id="ARBA00004496"/>
    </source>
</evidence>
<dbReference type="InterPro" id="IPR055455">
    <property type="entry name" value="HEAT_PSME4"/>
</dbReference>
<dbReference type="GO" id="GO:0005829">
    <property type="term" value="C:cytosol"/>
    <property type="evidence" value="ECO:0007669"/>
    <property type="project" value="TreeGrafter"/>
</dbReference>
<dbReference type="GO" id="GO:0006281">
    <property type="term" value="P:DNA repair"/>
    <property type="evidence" value="ECO:0007669"/>
    <property type="project" value="UniProtKB-KW"/>
</dbReference>
<dbReference type="InterPro" id="IPR016024">
    <property type="entry name" value="ARM-type_fold"/>
</dbReference>
<keyword evidence="13" id="KW-0647">Proteasome</keyword>
<dbReference type="PANTHER" id="PTHR32170">
    <property type="entry name" value="PROTEASOME ACTIVATOR COMPLEX SUBUNIT 4"/>
    <property type="match status" value="1"/>
</dbReference>
<dbReference type="Proteomes" id="UP001149090">
    <property type="component" value="Unassembled WGS sequence"/>
</dbReference>
<keyword evidence="14" id="KW-1185">Reference proteome</keyword>
<dbReference type="InterPro" id="IPR021843">
    <property type="entry name" value="PSME4_C"/>
</dbReference>
<keyword evidence="4" id="KW-0963">Cytoplasm</keyword>
<dbReference type="OMA" id="ECTQLVP"/>
<feature type="coiled-coil region" evidence="9">
    <location>
        <begin position="339"/>
        <end position="366"/>
    </location>
</feature>
<protein>
    <submittedName>
        <fullName evidence="13">Proteasome activator complex subunit 4</fullName>
    </submittedName>
</protein>
<evidence type="ECO:0000256" key="8">
    <source>
        <dbReference type="ARBA" id="ARBA00023242"/>
    </source>
</evidence>
<dbReference type="InterPro" id="IPR032430">
    <property type="entry name" value="Blm10_mid"/>
</dbReference>
<comment type="subcellular location">
    <subcellularLocation>
        <location evidence="2">Cytoplasm</location>
    </subcellularLocation>
    <subcellularLocation>
        <location evidence="1">Nucleus</location>
    </subcellularLocation>
</comment>
<dbReference type="SUPFAM" id="SSF48371">
    <property type="entry name" value="ARM repeat"/>
    <property type="match status" value="2"/>
</dbReference>
<dbReference type="GO" id="GO:0016504">
    <property type="term" value="F:peptidase activator activity"/>
    <property type="evidence" value="ECO:0007669"/>
    <property type="project" value="InterPro"/>
</dbReference>
<dbReference type="GO" id="GO:0070628">
    <property type="term" value="F:proteasome binding"/>
    <property type="evidence" value="ECO:0007669"/>
    <property type="project" value="InterPro"/>
</dbReference>
<dbReference type="OrthoDB" id="17907at2759"/>
<evidence type="ECO:0000256" key="3">
    <source>
        <dbReference type="ARBA" id="ARBA00005739"/>
    </source>
</evidence>
<accession>A0A9Q0L5E4</accession>
<keyword evidence="5" id="KW-0677">Repeat</keyword>
<dbReference type="GO" id="GO:0000502">
    <property type="term" value="C:proteasome complex"/>
    <property type="evidence" value="ECO:0007669"/>
    <property type="project" value="UniProtKB-KW"/>
</dbReference>
<gene>
    <name evidence="13" type="ORF">M0811_03576</name>
</gene>
<evidence type="ECO:0000259" key="11">
    <source>
        <dbReference type="Pfam" id="PF16507"/>
    </source>
</evidence>
<evidence type="ECO:0000256" key="4">
    <source>
        <dbReference type="ARBA" id="ARBA00022490"/>
    </source>
</evidence>
<dbReference type="PANTHER" id="PTHR32170:SF3">
    <property type="entry name" value="PROTEASOME ACTIVATOR COMPLEX SUBUNIT 4"/>
    <property type="match status" value="1"/>
</dbReference>
<organism evidence="13 14">
    <name type="scientific">Anaeramoeba ignava</name>
    <name type="common">Anaerobic marine amoeba</name>
    <dbReference type="NCBI Taxonomy" id="1746090"/>
    <lineage>
        <taxon>Eukaryota</taxon>
        <taxon>Metamonada</taxon>
        <taxon>Anaeramoebidae</taxon>
        <taxon>Anaeramoeba</taxon>
    </lineage>
</organism>
<evidence type="ECO:0000256" key="5">
    <source>
        <dbReference type="ARBA" id="ARBA00022737"/>
    </source>
</evidence>
<feature type="domain" description="Proteasome activator complex subunit 4 C-terminal" evidence="10">
    <location>
        <begin position="1763"/>
        <end position="1834"/>
    </location>
</feature>
<dbReference type="Pfam" id="PF11919">
    <property type="entry name" value="PSME4_C"/>
    <property type="match status" value="1"/>
</dbReference>